<keyword evidence="2" id="KW-1185">Reference proteome</keyword>
<proteinExistence type="predicted"/>
<protein>
    <submittedName>
        <fullName evidence="1">Uncharacterized protein</fullName>
    </submittedName>
</protein>
<organism evidence="1 2">
    <name type="scientific">Eretmocerus hayati</name>
    <dbReference type="NCBI Taxonomy" id="131215"/>
    <lineage>
        <taxon>Eukaryota</taxon>
        <taxon>Metazoa</taxon>
        <taxon>Ecdysozoa</taxon>
        <taxon>Arthropoda</taxon>
        <taxon>Hexapoda</taxon>
        <taxon>Insecta</taxon>
        <taxon>Pterygota</taxon>
        <taxon>Neoptera</taxon>
        <taxon>Endopterygota</taxon>
        <taxon>Hymenoptera</taxon>
        <taxon>Apocrita</taxon>
        <taxon>Proctotrupomorpha</taxon>
        <taxon>Chalcidoidea</taxon>
        <taxon>Aphelinidae</taxon>
        <taxon>Aphelininae</taxon>
        <taxon>Eretmocerus</taxon>
    </lineage>
</organism>
<sequence>MKVLLPVPNVIAETPVAQHNHPQLMTSLIQELADIFLDNDDQVQLFEPPDQHDNMAAIDDLVQLLGDIFVDGDHEEEEDLPHDLVAVVEDIFEQEAKEEKAYNFLRTKIFRKILRDSSNPFEGDPEQFRNLYRFPPAVGWGLFELMAETLQTNNRTKIPVLLQFCIGLRFMAEGPFQKSLAQDYNHAVSQTLISRILNHFFRAICSLRDNFIKFPSTPEVRRTIQEKYQAHMRIPGILGAVDGFTVRIRRLHDHEEAFANYHEGPSLNVQIVSDSEQRITGLRIEPGSNNDIFNWLFSQVRETMVGLRANAAICEREGYYYLLAESGYTPSTVLLTPVENAPVGSLAARYTTEHCRTRSMVERTIGAVSGVFIACNRARKLFYRPKIAARIVTACAFLHNVIRIHGFHGEYFGDRFDNANVAFDHENADGYHAGLAERDFLINLFYH</sequence>
<comment type="caution">
    <text evidence="1">The sequence shown here is derived from an EMBL/GenBank/DDBJ whole genome shotgun (WGS) entry which is preliminary data.</text>
</comment>
<accession>A0ACC2NDM1</accession>
<reference evidence="1" key="1">
    <citation type="submission" date="2023-04" db="EMBL/GenBank/DDBJ databases">
        <title>A chromosome-level genome assembly of the parasitoid wasp Eretmocerus hayati.</title>
        <authorList>
            <person name="Zhong Y."/>
            <person name="Liu S."/>
            <person name="Liu Y."/>
        </authorList>
    </citation>
    <scope>NUCLEOTIDE SEQUENCE</scope>
    <source>
        <strain evidence="1">ZJU_SS_LIU_2023</strain>
    </source>
</reference>
<dbReference type="Proteomes" id="UP001239111">
    <property type="component" value="Chromosome 3"/>
</dbReference>
<evidence type="ECO:0000313" key="2">
    <source>
        <dbReference type="Proteomes" id="UP001239111"/>
    </source>
</evidence>
<name>A0ACC2NDM1_9HYME</name>
<dbReference type="EMBL" id="CM056743">
    <property type="protein sequence ID" value="KAJ8669248.1"/>
    <property type="molecule type" value="Genomic_DNA"/>
</dbReference>
<evidence type="ECO:0000313" key="1">
    <source>
        <dbReference type="EMBL" id="KAJ8669248.1"/>
    </source>
</evidence>
<gene>
    <name evidence="1" type="ORF">QAD02_000507</name>
</gene>